<evidence type="ECO:0000313" key="10">
    <source>
        <dbReference type="EMBL" id="KAK9835910.1"/>
    </source>
</evidence>
<dbReference type="InterPro" id="IPR000873">
    <property type="entry name" value="AMP-dep_synth/lig_dom"/>
</dbReference>
<dbReference type="InterPro" id="IPR011904">
    <property type="entry name" value="Ac_CoA_lig"/>
</dbReference>
<dbReference type="GO" id="GO:0016208">
    <property type="term" value="F:AMP binding"/>
    <property type="evidence" value="ECO:0007669"/>
    <property type="project" value="InterPro"/>
</dbReference>
<comment type="similarity">
    <text evidence="1 5">Belongs to the ATP-dependent AMP-binding enzyme family.</text>
</comment>
<keyword evidence="2 5" id="KW-0436">Ligase</keyword>
<gene>
    <name evidence="10" type="ORF">WJX74_010784</name>
</gene>
<dbReference type="InterPro" id="IPR032387">
    <property type="entry name" value="ACAS_N"/>
</dbReference>
<dbReference type="SUPFAM" id="SSF56801">
    <property type="entry name" value="Acetyl-CoA synthetase-like"/>
    <property type="match status" value="1"/>
</dbReference>
<evidence type="ECO:0000256" key="2">
    <source>
        <dbReference type="ARBA" id="ARBA00022598"/>
    </source>
</evidence>
<feature type="domain" description="AMP-binding enzyme C-terminal" evidence="8">
    <location>
        <begin position="610"/>
        <end position="688"/>
    </location>
</feature>
<dbReference type="Pfam" id="PF16177">
    <property type="entry name" value="ACAS_N"/>
    <property type="match status" value="1"/>
</dbReference>
<dbReference type="PANTHER" id="PTHR24095">
    <property type="entry name" value="ACETYL-COENZYME A SYNTHETASE"/>
    <property type="match status" value="1"/>
</dbReference>
<dbReference type="InterPro" id="IPR025110">
    <property type="entry name" value="AMP-bd_C"/>
</dbReference>
<keyword evidence="11" id="KW-1185">Reference proteome</keyword>
<dbReference type="Gene3D" id="3.30.300.30">
    <property type="match status" value="1"/>
</dbReference>
<dbReference type="EMBL" id="JALJOS010000008">
    <property type="protein sequence ID" value="KAK9835910.1"/>
    <property type="molecule type" value="Genomic_DNA"/>
</dbReference>
<reference evidence="10 11" key="1">
    <citation type="journal article" date="2024" name="Nat. Commun.">
        <title>Phylogenomics reveals the evolutionary origins of lichenization in chlorophyte algae.</title>
        <authorList>
            <person name="Puginier C."/>
            <person name="Libourel C."/>
            <person name="Otte J."/>
            <person name="Skaloud P."/>
            <person name="Haon M."/>
            <person name="Grisel S."/>
            <person name="Petersen M."/>
            <person name="Berrin J.G."/>
            <person name="Delaux P.M."/>
            <person name="Dal Grande F."/>
            <person name="Keller J."/>
        </authorList>
    </citation>
    <scope>NUCLEOTIDE SEQUENCE [LARGE SCALE GENOMIC DNA]</scope>
    <source>
        <strain evidence="10 11">SAG 2145</strain>
    </source>
</reference>
<proteinExistence type="inferred from homology"/>
<name>A0AAW1RQJ1_9CHLO</name>
<dbReference type="Gene3D" id="3.40.50.12780">
    <property type="entry name" value="N-terminal domain of ligase-like"/>
    <property type="match status" value="1"/>
</dbReference>
<feature type="domain" description="Acetyl-coenzyme A synthetase N-terminal" evidence="9">
    <location>
        <begin position="92"/>
        <end position="152"/>
    </location>
</feature>
<dbReference type="NCBIfam" id="TIGR02188">
    <property type="entry name" value="Ac_CoA_lig_AcsA"/>
    <property type="match status" value="1"/>
</dbReference>
<keyword evidence="3 5" id="KW-0547">Nucleotide-binding</keyword>
<dbReference type="InterPro" id="IPR020845">
    <property type="entry name" value="AMP-binding_CS"/>
</dbReference>
<accession>A0AAW1RQJ1</accession>
<dbReference type="InterPro" id="IPR042099">
    <property type="entry name" value="ANL_N_sf"/>
</dbReference>
<organism evidence="10 11">
    <name type="scientific">Apatococcus lobatus</name>
    <dbReference type="NCBI Taxonomy" id="904363"/>
    <lineage>
        <taxon>Eukaryota</taxon>
        <taxon>Viridiplantae</taxon>
        <taxon>Chlorophyta</taxon>
        <taxon>core chlorophytes</taxon>
        <taxon>Trebouxiophyceae</taxon>
        <taxon>Chlorellales</taxon>
        <taxon>Chlorellaceae</taxon>
        <taxon>Apatococcus</taxon>
    </lineage>
</organism>
<evidence type="ECO:0000256" key="1">
    <source>
        <dbReference type="ARBA" id="ARBA00006432"/>
    </source>
</evidence>
<dbReference type="InterPro" id="IPR045851">
    <property type="entry name" value="AMP-bd_C_sf"/>
</dbReference>
<dbReference type="GO" id="GO:0003987">
    <property type="term" value="F:acetate-CoA ligase activity"/>
    <property type="evidence" value="ECO:0007669"/>
    <property type="project" value="UniProtKB-UniRule"/>
</dbReference>
<dbReference type="CDD" id="cd05966">
    <property type="entry name" value="ACS"/>
    <property type="match status" value="1"/>
</dbReference>
<dbReference type="AlphaFoldDB" id="A0AAW1RQJ1"/>
<feature type="domain" description="AMP-dependent synthetase/ligase" evidence="7">
    <location>
        <begin position="163"/>
        <end position="548"/>
    </location>
</feature>
<keyword evidence="4 5" id="KW-0067">ATP-binding</keyword>
<dbReference type="EC" id="6.2.1.1" evidence="5"/>
<dbReference type="FunFam" id="3.30.300.30:FF:000004">
    <property type="entry name" value="Acetyl-coenzyme A synthetase"/>
    <property type="match status" value="1"/>
</dbReference>
<dbReference type="NCBIfam" id="NF001208">
    <property type="entry name" value="PRK00174.1"/>
    <property type="match status" value="1"/>
</dbReference>
<evidence type="ECO:0000259" key="8">
    <source>
        <dbReference type="Pfam" id="PF13193"/>
    </source>
</evidence>
<dbReference type="Proteomes" id="UP001438707">
    <property type="component" value="Unassembled WGS sequence"/>
</dbReference>
<evidence type="ECO:0000256" key="6">
    <source>
        <dbReference type="SAM" id="MobiDB-lite"/>
    </source>
</evidence>
<protein>
    <recommendedName>
        <fullName evidence="5">Acetyl-coenzyme A synthetase</fullName>
        <ecNumber evidence="5">6.2.1.1</ecNumber>
    </recommendedName>
</protein>
<dbReference type="PROSITE" id="PS00455">
    <property type="entry name" value="AMP_BINDING"/>
    <property type="match status" value="1"/>
</dbReference>
<dbReference type="PANTHER" id="PTHR24095:SF14">
    <property type="entry name" value="ACETYL-COENZYME A SYNTHETASE 1"/>
    <property type="match status" value="1"/>
</dbReference>
<dbReference type="FunFam" id="3.40.50.12780:FF:000001">
    <property type="entry name" value="Acetyl-coenzyme A synthetase"/>
    <property type="match status" value="1"/>
</dbReference>
<evidence type="ECO:0000313" key="11">
    <source>
        <dbReference type="Proteomes" id="UP001438707"/>
    </source>
</evidence>
<sequence length="725" mass="79804">MNLHEAQHANCTCQPGRKLSKQGRRFRPFRSANSLSEARKVRHSRPGKGQAVRCRPLSALQQNVSAAAAAAPAMEASTVDYKHSLLASREDYDKMYKRSIEDPAAFWGDIAKGYHWEQQWEDDHHTHNFDVTAGRISTEFFKGGTTNIAYNCLDRHVKEGRGDVDCLLWEANDPGTERRMTYSEVLAEVCRLANWLKAQGIKKGDAVAIYMPMLCELPISMLACARIGAIHSVIFAGFSPESIAARILDCKAKVVLAASAVKRGKKAIDLKSMVDKAVGFASRDGFEVEKCLVCHNTSAGGGKEATPMKDGRDVWWDAEIPSHSSECAVEWMHSEDPLFLLYTSGSTGKPKGVLHSTGGYMVMAGTTSRYVFDLQPGDVYWCTADCGWITGHTYLTYGPMLCGATNVVFEGTPTYPTPARSWQVVDKFKVKQYYTAPTLIRSLLSSGNDHVKAHDRSSLKILGTVGEPINPEAWKWYSEVVGDGRCPIVDTWWQTETGAHMITPLPGVFPAKPGSATLPFFGVAPSMVNEHGKAIEGPGEGYLCIKQAWPSTIRTIYGDHDRYETTYFAGFKGLYFSGDGCRRDEDGYYWITGRVDDVINVSGHRIGTAEVESALTLHPKCTEAAVVGYEHPIKGQGIYAYVSLIEGEELEDALKKELTLTVRSNIGAFAAPDILHWAPGLPKTRSGKIMRRVLRKIASKEESQLGDTSTLADPGVVNQLLSNRP</sequence>
<evidence type="ECO:0000259" key="7">
    <source>
        <dbReference type="Pfam" id="PF00501"/>
    </source>
</evidence>
<evidence type="ECO:0000256" key="4">
    <source>
        <dbReference type="ARBA" id="ARBA00022840"/>
    </source>
</evidence>
<dbReference type="GO" id="GO:0019427">
    <property type="term" value="P:acetyl-CoA biosynthetic process from acetate"/>
    <property type="evidence" value="ECO:0007669"/>
    <property type="project" value="InterPro"/>
</dbReference>
<comment type="caution">
    <text evidence="10">The sequence shown here is derived from an EMBL/GenBank/DDBJ whole genome shotgun (WGS) entry which is preliminary data.</text>
</comment>
<dbReference type="Pfam" id="PF13193">
    <property type="entry name" value="AMP-binding_C"/>
    <property type="match status" value="1"/>
</dbReference>
<comment type="catalytic activity">
    <reaction evidence="5">
        <text>acetate + ATP + CoA = acetyl-CoA + AMP + diphosphate</text>
        <dbReference type="Rhea" id="RHEA:23176"/>
        <dbReference type="ChEBI" id="CHEBI:30089"/>
        <dbReference type="ChEBI" id="CHEBI:30616"/>
        <dbReference type="ChEBI" id="CHEBI:33019"/>
        <dbReference type="ChEBI" id="CHEBI:57287"/>
        <dbReference type="ChEBI" id="CHEBI:57288"/>
        <dbReference type="ChEBI" id="CHEBI:456215"/>
        <dbReference type="EC" id="6.2.1.1"/>
    </reaction>
</comment>
<dbReference type="GO" id="GO:0005524">
    <property type="term" value="F:ATP binding"/>
    <property type="evidence" value="ECO:0007669"/>
    <property type="project" value="UniProtKB-UniRule"/>
</dbReference>
<evidence type="ECO:0000256" key="3">
    <source>
        <dbReference type="ARBA" id="ARBA00022741"/>
    </source>
</evidence>
<evidence type="ECO:0000259" key="9">
    <source>
        <dbReference type="Pfam" id="PF16177"/>
    </source>
</evidence>
<evidence type="ECO:0000256" key="5">
    <source>
        <dbReference type="RuleBase" id="RU361147"/>
    </source>
</evidence>
<feature type="region of interest" description="Disordered" evidence="6">
    <location>
        <begin position="1"/>
        <end position="24"/>
    </location>
</feature>
<dbReference type="Pfam" id="PF00501">
    <property type="entry name" value="AMP-binding"/>
    <property type="match status" value="1"/>
</dbReference>